<evidence type="ECO:0000256" key="2">
    <source>
        <dbReference type="ARBA" id="ARBA00022448"/>
    </source>
</evidence>
<dbReference type="AlphaFoldDB" id="A0A7V8FKH3"/>
<protein>
    <submittedName>
        <fullName evidence="11">Iron(3+)-hydroxamate import ATP-binding protein FhuC</fullName>
    </submittedName>
</protein>
<name>A0A7V8FKH3_9BURK</name>
<evidence type="ECO:0000313" key="12">
    <source>
        <dbReference type="Proteomes" id="UP000461670"/>
    </source>
</evidence>
<keyword evidence="4" id="KW-0410">Iron transport</keyword>
<dbReference type="InterPro" id="IPR003593">
    <property type="entry name" value="AAA+_ATPase"/>
</dbReference>
<dbReference type="CDD" id="cd03214">
    <property type="entry name" value="ABC_Iron-Siderophores_B12_Hemin"/>
    <property type="match status" value="1"/>
</dbReference>
<comment type="caution">
    <text evidence="11">The sequence shown here is derived from an EMBL/GenBank/DDBJ whole genome shotgun (WGS) entry which is preliminary data.</text>
</comment>
<dbReference type="InterPro" id="IPR051535">
    <property type="entry name" value="Siderophore_ABC-ATPase"/>
</dbReference>
<dbReference type="GO" id="GO:0005524">
    <property type="term" value="F:ATP binding"/>
    <property type="evidence" value="ECO:0007669"/>
    <property type="project" value="UniProtKB-KW"/>
</dbReference>
<dbReference type="PANTHER" id="PTHR42771:SF7">
    <property type="entry name" value="ABC-TYPE COBALAMIN_FE3+-SIDEROPHORES TRANSPORT SYSTEM, ATPASE COMPONENT"/>
    <property type="match status" value="1"/>
</dbReference>
<evidence type="ECO:0000256" key="3">
    <source>
        <dbReference type="ARBA" id="ARBA00022475"/>
    </source>
</evidence>
<comment type="subcellular location">
    <subcellularLocation>
        <location evidence="1">Cell membrane</location>
        <topology evidence="1">Peripheral membrane protein</topology>
    </subcellularLocation>
</comment>
<dbReference type="Gene3D" id="3.40.50.300">
    <property type="entry name" value="P-loop containing nucleotide triphosphate hydrolases"/>
    <property type="match status" value="1"/>
</dbReference>
<evidence type="ECO:0000313" key="11">
    <source>
        <dbReference type="EMBL" id="KAF1018304.1"/>
    </source>
</evidence>
<keyword evidence="9" id="KW-0472">Membrane</keyword>
<dbReference type="PROSITE" id="PS50893">
    <property type="entry name" value="ABC_TRANSPORTER_2"/>
    <property type="match status" value="1"/>
</dbReference>
<dbReference type="SMART" id="SM00382">
    <property type="entry name" value="AAA"/>
    <property type="match status" value="1"/>
</dbReference>
<dbReference type="InterPro" id="IPR003439">
    <property type="entry name" value="ABC_transporter-like_ATP-bd"/>
</dbReference>
<dbReference type="GO" id="GO:0006826">
    <property type="term" value="P:iron ion transport"/>
    <property type="evidence" value="ECO:0007669"/>
    <property type="project" value="UniProtKB-KW"/>
</dbReference>
<dbReference type="Pfam" id="PF00005">
    <property type="entry name" value="ABC_tran"/>
    <property type="match status" value="1"/>
</dbReference>
<dbReference type="PANTHER" id="PTHR42771">
    <property type="entry name" value="IRON(3+)-HYDROXAMATE IMPORT ATP-BINDING PROTEIN FHUC"/>
    <property type="match status" value="1"/>
</dbReference>
<dbReference type="Proteomes" id="UP000461670">
    <property type="component" value="Unassembled WGS sequence"/>
</dbReference>
<keyword evidence="5" id="KW-0547">Nucleotide-binding</keyword>
<dbReference type="InterPro" id="IPR027417">
    <property type="entry name" value="P-loop_NTPase"/>
</dbReference>
<evidence type="ECO:0000256" key="1">
    <source>
        <dbReference type="ARBA" id="ARBA00004202"/>
    </source>
</evidence>
<organism evidence="11 12">
    <name type="scientific">Paracidovorax wautersii</name>
    <dbReference type="NCBI Taxonomy" id="1177982"/>
    <lineage>
        <taxon>Bacteria</taxon>
        <taxon>Pseudomonadati</taxon>
        <taxon>Pseudomonadota</taxon>
        <taxon>Betaproteobacteria</taxon>
        <taxon>Burkholderiales</taxon>
        <taxon>Comamonadaceae</taxon>
        <taxon>Paracidovorax</taxon>
    </lineage>
</organism>
<evidence type="ECO:0000256" key="6">
    <source>
        <dbReference type="ARBA" id="ARBA00022840"/>
    </source>
</evidence>
<evidence type="ECO:0000256" key="4">
    <source>
        <dbReference type="ARBA" id="ARBA00022496"/>
    </source>
</evidence>
<gene>
    <name evidence="11" type="primary">fhuC_2</name>
    <name evidence="11" type="ORF">GAK30_03739</name>
</gene>
<keyword evidence="6 11" id="KW-0067">ATP-binding</keyword>
<feature type="domain" description="ABC transporter" evidence="10">
    <location>
        <begin position="18"/>
        <end position="251"/>
    </location>
</feature>
<reference evidence="12" key="1">
    <citation type="journal article" date="2020" name="MBio">
        <title>Horizontal gene transfer to a defensive symbiont with a reduced genome amongst a multipartite beetle microbiome.</title>
        <authorList>
            <person name="Waterworth S.C."/>
            <person name="Florez L.V."/>
            <person name="Rees E.R."/>
            <person name="Hertweck C."/>
            <person name="Kaltenpoth M."/>
            <person name="Kwan J.C."/>
        </authorList>
    </citation>
    <scope>NUCLEOTIDE SEQUENCE [LARGE SCALE GENOMIC DNA]</scope>
</reference>
<evidence type="ECO:0000256" key="5">
    <source>
        <dbReference type="ARBA" id="ARBA00022741"/>
    </source>
</evidence>
<dbReference type="EMBL" id="WNDQ01000092">
    <property type="protein sequence ID" value="KAF1018304.1"/>
    <property type="molecule type" value="Genomic_DNA"/>
</dbReference>
<keyword evidence="3" id="KW-1003">Cell membrane</keyword>
<keyword evidence="8" id="KW-0406">Ion transport</keyword>
<proteinExistence type="predicted"/>
<dbReference type="GO" id="GO:0005886">
    <property type="term" value="C:plasma membrane"/>
    <property type="evidence" value="ECO:0007669"/>
    <property type="project" value="UniProtKB-SubCell"/>
</dbReference>
<keyword evidence="7" id="KW-0408">Iron</keyword>
<evidence type="ECO:0000259" key="10">
    <source>
        <dbReference type="PROSITE" id="PS50893"/>
    </source>
</evidence>
<keyword evidence="2" id="KW-0813">Transport</keyword>
<dbReference type="GO" id="GO:0016887">
    <property type="term" value="F:ATP hydrolysis activity"/>
    <property type="evidence" value="ECO:0007669"/>
    <property type="project" value="InterPro"/>
</dbReference>
<evidence type="ECO:0000256" key="8">
    <source>
        <dbReference type="ARBA" id="ARBA00023065"/>
    </source>
</evidence>
<sequence length="277" mass="29654">MSFAPSPEADRAAATTGLVLRNVRVGYRDKPVIHGLTLEPFTAGHVTALVGPNGAGKSTLLGGLAGLVRASGELRLDGTDLFSLRPAERAGHFGFMPQAIPQGTALTVLETVISALMASGAETSERLARHRAAAVLERLAIDHLAARALDHLSGGQRQMCSLAQAIVREPRILLLDEPTSALDMRHQLYVMQSVRRLADEGRHVVVVLHDLSFAAQWADHIVVLRRGELYAEGAPAQTITPAMLADVYGVQARVERCSRGRLQILADDLVPIAGKAH</sequence>
<evidence type="ECO:0000256" key="7">
    <source>
        <dbReference type="ARBA" id="ARBA00023004"/>
    </source>
</evidence>
<accession>A0A7V8FKH3</accession>
<dbReference type="SUPFAM" id="SSF52540">
    <property type="entry name" value="P-loop containing nucleoside triphosphate hydrolases"/>
    <property type="match status" value="1"/>
</dbReference>
<evidence type="ECO:0000256" key="9">
    <source>
        <dbReference type="ARBA" id="ARBA00023136"/>
    </source>
</evidence>